<organism evidence="1 2">
    <name type="scientific">Pseudomonas prosekii</name>
    <dbReference type="NCBI Taxonomy" id="1148509"/>
    <lineage>
        <taxon>Bacteria</taxon>
        <taxon>Pseudomonadati</taxon>
        <taxon>Pseudomonadota</taxon>
        <taxon>Gammaproteobacteria</taxon>
        <taxon>Pseudomonadales</taxon>
        <taxon>Pseudomonadaceae</taxon>
        <taxon>Pseudomonas</taxon>
    </lineage>
</organism>
<gene>
    <name evidence="1" type="ORF">SAMN05216222_4914</name>
</gene>
<evidence type="ECO:0000313" key="1">
    <source>
        <dbReference type="EMBL" id="SDT53062.1"/>
    </source>
</evidence>
<reference evidence="1 2" key="1">
    <citation type="submission" date="2016-10" db="EMBL/GenBank/DDBJ databases">
        <authorList>
            <person name="de Groot N.N."/>
        </authorList>
    </citation>
    <scope>NUCLEOTIDE SEQUENCE [LARGE SCALE GENOMIC DNA]</scope>
    <source>
        <strain evidence="1 2">LMG 26867</strain>
    </source>
</reference>
<evidence type="ECO:0000313" key="2">
    <source>
        <dbReference type="Proteomes" id="UP000198481"/>
    </source>
</evidence>
<protein>
    <submittedName>
        <fullName evidence="1">Uncharacterized protein</fullName>
    </submittedName>
</protein>
<dbReference type="EMBL" id="LT629762">
    <property type="protein sequence ID" value="SDT53062.1"/>
    <property type="molecule type" value="Genomic_DNA"/>
</dbReference>
<dbReference type="AlphaFoldDB" id="A0A1H2B4P9"/>
<accession>A0A1H2B4P9</accession>
<dbReference type="RefSeq" id="WP_092280095.1">
    <property type="nucleotide sequence ID" value="NZ_LT629762.1"/>
</dbReference>
<name>A0A1H2B4P9_9PSED</name>
<dbReference type="Proteomes" id="UP000198481">
    <property type="component" value="Chromosome I"/>
</dbReference>
<proteinExistence type="predicted"/>
<sequence length="73" mass="7963">MSDADLIHPLFKAINENQLALEAALLELSNWIERQGGVEASRNARAALEALDRNDAFIKLTIAMLRPSDGCGL</sequence>